<reference evidence="2" key="1">
    <citation type="submission" date="2017-07" db="EMBL/GenBank/DDBJ databases">
        <title>Taro Niue Genome Assembly and Annotation.</title>
        <authorList>
            <person name="Atibalentja N."/>
            <person name="Keating K."/>
            <person name="Fields C.J."/>
        </authorList>
    </citation>
    <scope>NUCLEOTIDE SEQUENCE</scope>
    <source>
        <strain evidence="2">Niue_2</strain>
        <tissue evidence="2">Leaf</tissue>
    </source>
</reference>
<protein>
    <submittedName>
        <fullName evidence="2">Uncharacterized protein</fullName>
    </submittedName>
</protein>
<evidence type="ECO:0000313" key="3">
    <source>
        <dbReference type="Proteomes" id="UP000652761"/>
    </source>
</evidence>
<feature type="region of interest" description="Disordered" evidence="1">
    <location>
        <begin position="120"/>
        <end position="154"/>
    </location>
</feature>
<keyword evidence="3" id="KW-1185">Reference proteome</keyword>
<evidence type="ECO:0000256" key="1">
    <source>
        <dbReference type="SAM" id="MobiDB-lite"/>
    </source>
</evidence>
<proteinExistence type="predicted"/>
<feature type="compositionally biased region" description="Polar residues" evidence="1">
    <location>
        <begin position="127"/>
        <end position="136"/>
    </location>
</feature>
<sequence>MPQVGPKALTGSLSVNATKPGIAFLTRRPWWSRSACRPRCGLRLHARRVSPVGRHADIGLEKATPYSVAFRGKNCCGDLGRFGVRESFSAWSRREDVARSGGDAGLCLVFAFFVKGRTKTQKGKNPFSGSGRSSEVVTARPVATSEGMRPAGQSRYERDSLRRRVLSLNRARPADSPYAPEPPLCDLNPNGLVEVLPVVVCPGGGTVLVMVSMWNLVVVDTCALRG</sequence>
<dbReference type="Proteomes" id="UP000652761">
    <property type="component" value="Unassembled WGS sequence"/>
</dbReference>
<gene>
    <name evidence="2" type="ORF">Taro_034963</name>
</gene>
<accession>A0A843W5C5</accession>
<name>A0A843W5C5_COLES</name>
<dbReference type="EMBL" id="NMUH01002813">
    <property type="protein sequence ID" value="MQM02198.1"/>
    <property type="molecule type" value="Genomic_DNA"/>
</dbReference>
<evidence type="ECO:0000313" key="2">
    <source>
        <dbReference type="EMBL" id="MQM02198.1"/>
    </source>
</evidence>
<dbReference type="AlphaFoldDB" id="A0A843W5C5"/>
<comment type="caution">
    <text evidence="2">The sequence shown here is derived from an EMBL/GenBank/DDBJ whole genome shotgun (WGS) entry which is preliminary data.</text>
</comment>
<organism evidence="2 3">
    <name type="scientific">Colocasia esculenta</name>
    <name type="common">Wild taro</name>
    <name type="synonym">Arum esculentum</name>
    <dbReference type="NCBI Taxonomy" id="4460"/>
    <lineage>
        <taxon>Eukaryota</taxon>
        <taxon>Viridiplantae</taxon>
        <taxon>Streptophyta</taxon>
        <taxon>Embryophyta</taxon>
        <taxon>Tracheophyta</taxon>
        <taxon>Spermatophyta</taxon>
        <taxon>Magnoliopsida</taxon>
        <taxon>Liliopsida</taxon>
        <taxon>Araceae</taxon>
        <taxon>Aroideae</taxon>
        <taxon>Colocasieae</taxon>
        <taxon>Colocasia</taxon>
    </lineage>
</organism>